<comment type="caution">
    <text evidence="2">The sequence shown here is derived from an EMBL/GenBank/DDBJ whole genome shotgun (WGS) entry which is preliminary data.</text>
</comment>
<evidence type="ECO:0000313" key="3">
    <source>
        <dbReference type="Proteomes" id="UP000757232"/>
    </source>
</evidence>
<dbReference type="EMBL" id="LNZH02000198">
    <property type="protein sequence ID" value="OCB86805.1"/>
    <property type="molecule type" value="Genomic_DNA"/>
</dbReference>
<keyword evidence="3" id="KW-1185">Reference proteome</keyword>
<organism evidence="2 3">
    <name type="scientific">Sanghuangporus baumii</name>
    <name type="common">Phellinus baumii</name>
    <dbReference type="NCBI Taxonomy" id="108892"/>
    <lineage>
        <taxon>Eukaryota</taxon>
        <taxon>Fungi</taxon>
        <taxon>Dikarya</taxon>
        <taxon>Basidiomycota</taxon>
        <taxon>Agaricomycotina</taxon>
        <taxon>Agaricomycetes</taxon>
        <taxon>Hymenochaetales</taxon>
        <taxon>Hymenochaetaceae</taxon>
        <taxon>Sanghuangporus</taxon>
    </lineage>
</organism>
<feature type="region of interest" description="Disordered" evidence="1">
    <location>
        <begin position="13"/>
        <end position="98"/>
    </location>
</feature>
<proteinExistence type="predicted"/>
<gene>
    <name evidence="2" type="ORF">A7U60_g5978</name>
</gene>
<feature type="region of interest" description="Disordered" evidence="1">
    <location>
        <begin position="441"/>
        <end position="496"/>
    </location>
</feature>
<evidence type="ECO:0000256" key="1">
    <source>
        <dbReference type="SAM" id="MobiDB-lite"/>
    </source>
</evidence>
<name>A0A9Q5N2G8_SANBA</name>
<dbReference type="Proteomes" id="UP000757232">
    <property type="component" value="Unassembled WGS sequence"/>
</dbReference>
<evidence type="ECO:0000313" key="2">
    <source>
        <dbReference type="EMBL" id="OCB86805.1"/>
    </source>
</evidence>
<protein>
    <submittedName>
        <fullName evidence="2">Uncharacterized protein</fullName>
    </submittedName>
</protein>
<dbReference type="AlphaFoldDB" id="A0A9Q5N2G8"/>
<dbReference type="OrthoDB" id="2434934at2759"/>
<reference evidence="2" key="1">
    <citation type="submission" date="2016-06" db="EMBL/GenBank/DDBJ databases">
        <title>Draft Genome sequence of the fungus Inonotus baumii.</title>
        <authorList>
            <person name="Zhu H."/>
            <person name="Lin W."/>
        </authorList>
    </citation>
    <scope>NUCLEOTIDE SEQUENCE</scope>
    <source>
        <strain evidence="2">821</strain>
    </source>
</reference>
<feature type="compositionally biased region" description="Polar residues" evidence="1">
    <location>
        <begin position="13"/>
        <end position="25"/>
    </location>
</feature>
<feature type="compositionally biased region" description="Basic and acidic residues" evidence="1">
    <location>
        <begin position="78"/>
        <end position="94"/>
    </location>
</feature>
<accession>A0A9Q5N2G8</accession>
<sequence length="496" mass="52421">MVLSVLSIWSARSSTINPKSRQTQKGSDEPVQVTISPATVDAEDGAAKNTVETEGGTTAIGDQEPSAAPVDPSALTGEHADAVSDPNAKQKESRPATAPSRFSFSALRFFYGPKPAITHEQDATERKKAKAAAQRESISVLSRPSEKRVQKDALAVQKLIVGSDAITPAHAKARPAPVSRAQMTRIKSDLMKPKSANKLIKKLRELPVAEEPSEDTGAKVSICTAPSKAGSAPIHAVCLESTESDVQSKHFSKLKEQSVISSGVDALSSLFSELHIVDLLAAPDLGLGQPGDGEGLLAGAIPTAETVIEGAAKLTPQLMALGFATGKAVFPDHSTVHPPTDRMSVLTYWWGLELCLPPPTLAHLSQAPNIAHQVINFLSALSLMYNGVREVLPFVRYIGQFVDFEWAQIERQDKGKGVVCAATWIMPAAMVPRPWDFPDPPPASPLPVHGGTPGVTLPSTPQNPGLAPDVSPPTFVVTPPSVIKSRSSQVASASTS</sequence>
<feature type="compositionally biased region" description="Low complexity" evidence="1">
    <location>
        <begin position="472"/>
        <end position="496"/>
    </location>
</feature>